<dbReference type="EMBL" id="JAKJSC010000001">
    <property type="protein sequence ID" value="MDE5418545.1"/>
    <property type="molecule type" value="Genomic_DNA"/>
</dbReference>
<proteinExistence type="predicted"/>
<reference evidence="1 2" key="1">
    <citation type="submission" date="2022-01" db="EMBL/GenBank/DDBJ databases">
        <title>Labilibaculum sp. nov, a marine bacterium isolated from Antarctica.</title>
        <authorList>
            <person name="Dai W."/>
        </authorList>
    </citation>
    <scope>NUCLEOTIDE SEQUENCE [LARGE SCALE GENOMIC DNA]</scope>
    <source>
        <strain evidence="1 2">DW002</strain>
    </source>
</reference>
<sequence>MLQFLIWLIYILPVQQAPIINHSHDFFVVDHWGNIIMVGNNEIQTFNSKGDKIASFSNSMLGEIATIDASNPLRLLVFYKEFNQVLFLDRNLAEIGTEIDLYEYSENETELLCSSPHGGFWIYNSIDNQTMHISEFGKTINKSIILSDFWGSTIPSSMHIYANDLYLLYPEKGILILDQNGQFKKKISIPEIQNFQVNQNSIIYAKQSGLYSFNALQKEDTLIYQFEKQEIQNVVIYDYKIYLSNKKSISITPLTN</sequence>
<name>A0ABT5VTF8_9BACT</name>
<evidence type="ECO:0000313" key="1">
    <source>
        <dbReference type="EMBL" id="MDE5418545.1"/>
    </source>
</evidence>
<organism evidence="1 2">
    <name type="scientific">Paralabilibaculum antarcticum</name>
    <dbReference type="NCBI Taxonomy" id="2912572"/>
    <lineage>
        <taxon>Bacteria</taxon>
        <taxon>Pseudomonadati</taxon>
        <taxon>Bacteroidota</taxon>
        <taxon>Bacteroidia</taxon>
        <taxon>Marinilabiliales</taxon>
        <taxon>Marinifilaceae</taxon>
        <taxon>Paralabilibaculum</taxon>
    </lineage>
</organism>
<dbReference type="RefSeq" id="WP_275109871.1">
    <property type="nucleotide sequence ID" value="NZ_JAKJSC010000001.1"/>
</dbReference>
<protein>
    <submittedName>
        <fullName evidence="1">Uncharacterized protein</fullName>
    </submittedName>
</protein>
<keyword evidence="2" id="KW-1185">Reference proteome</keyword>
<dbReference type="Proteomes" id="UP001528920">
    <property type="component" value="Unassembled WGS sequence"/>
</dbReference>
<gene>
    <name evidence="1" type="ORF">L3049_11045</name>
</gene>
<evidence type="ECO:0000313" key="2">
    <source>
        <dbReference type="Proteomes" id="UP001528920"/>
    </source>
</evidence>
<comment type="caution">
    <text evidence="1">The sequence shown here is derived from an EMBL/GenBank/DDBJ whole genome shotgun (WGS) entry which is preliminary data.</text>
</comment>
<accession>A0ABT5VTF8</accession>